<dbReference type="Proteomes" id="UP000216478">
    <property type="component" value="Unassembled WGS sequence"/>
</dbReference>
<gene>
    <name evidence="1" type="ORF">CEV33_1481</name>
</gene>
<evidence type="ECO:0000313" key="2">
    <source>
        <dbReference type="Proteomes" id="UP000216478"/>
    </source>
</evidence>
<keyword evidence="2" id="KW-1185">Reference proteome</keyword>
<sequence length="47" mass="5359">MRLIADRMSLPLERIPKSAKRFSDKIRVMKSSAARLAHCEQCETAGR</sequence>
<dbReference type="EMBL" id="NNRL01000161">
    <property type="protein sequence ID" value="OYR11918.1"/>
    <property type="molecule type" value="Genomic_DNA"/>
</dbReference>
<organism evidence="1 2">
    <name type="scientific">Brucella grignonensis</name>
    <dbReference type="NCBI Taxonomy" id="94627"/>
    <lineage>
        <taxon>Bacteria</taxon>
        <taxon>Pseudomonadati</taxon>
        <taxon>Pseudomonadota</taxon>
        <taxon>Alphaproteobacteria</taxon>
        <taxon>Hyphomicrobiales</taxon>
        <taxon>Brucellaceae</taxon>
        <taxon>Brucella/Ochrobactrum group</taxon>
        <taxon>Brucella</taxon>
    </lineage>
</organism>
<evidence type="ECO:0000313" key="1">
    <source>
        <dbReference type="EMBL" id="OYR11918.1"/>
    </source>
</evidence>
<comment type="caution">
    <text evidence="1">The sequence shown here is derived from an EMBL/GenBank/DDBJ whole genome shotgun (WGS) entry which is preliminary data.</text>
</comment>
<accession>A0A256FAS5</accession>
<protein>
    <submittedName>
        <fullName evidence="1">Uncharacterized protein</fullName>
    </submittedName>
</protein>
<dbReference type="AlphaFoldDB" id="A0A256FAS5"/>
<reference evidence="1 2" key="1">
    <citation type="submission" date="2017-07" db="EMBL/GenBank/DDBJ databases">
        <title>Phylogenetic study on the rhizospheric bacterium Ochrobactrum sp. A44.</title>
        <authorList>
            <person name="Krzyzanowska D.M."/>
            <person name="Ossowicki A."/>
            <person name="Rajewska M."/>
            <person name="Maciag T."/>
            <person name="Kaczynski Z."/>
            <person name="Czerwicka M."/>
            <person name="Jafra S."/>
        </authorList>
    </citation>
    <scope>NUCLEOTIDE SEQUENCE [LARGE SCALE GENOMIC DNA]</scope>
    <source>
        <strain evidence="1 2">OgA9a</strain>
    </source>
</reference>
<name>A0A256FAS5_9HYPH</name>
<proteinExistence type="predicted"/>